<dbReference type="GO" id="GO:0003785">
    <property type="term" value="F:actin monomer binding"/>
    <property type="evidence" value="ECO:0007669"/>
    <property type="project" value="InterPro"/>
</dbReference>
<feature type="region of interest" description="Disordered" evidence="5">
    <location>
        <begin position="1"/>
        <end position="42"/>
    </location>
</feature>
<evidence type="ECO:0000313" key="6">
    <source>
        <dbReference type="EMBL" id="KAF7635101.1"/>
    </source>
</evidence>
<dbReference type="PANTHER" id="PTHR20940">
    <property type="entry name" value="TETRA THYMOSIN"/>
    <property type="match status" value="1"/>
</dbReference>
<dbReference type="PANTHER" id="PTHR20940:SF1">
    <property type="entry name" value="CIBOULOT, ISOFORM A"/>
    <property type="match status" value="1"/>
</dbReference>
<dbReference type="Proteomes" id="UP000605970">
    <property type="component" value="Unassembled WGS sequence"/>
</dbReference>
<dbReference type="GO" id="GO:0005829">
    <property type="term" value="C:cytosol"/>
    <property type="evidence" value="ECO:0007669"/>
    <property type="project" value="TreeGrafter"/>
</dbReference>
<comment type="subcellular location">
    <subcellularLocation>
        <location evidence="1">Cytoplasm</location>
        <location evidence="1">Cytoskeleton</location>
    </subcellularLocation>
</comment>
<dbReference type="SMART" id="SM00152">
    <property type="entry name" value="THY"/>
    <property type="match status" value="2"/>
</dbReference>
<dbReference type="GO" id="GO:0005856">
    <property type="term" value="C:cytoskeleton"/>
    <property type="evidence" value="ECO:0007669"/>
    <property type="project" value="UniProtKB-SubCell"/>
</dbReference>
<dbReference type="Gene3D" id="1.20.5.520">
    <property type="entry name" value="Single helix bin"/>
    <property type="match status" value="2"/>
</dbReference>
<organism evidence="6 7">
    <name type="scientific">Meloidogyne graminicola</name>
    <dbReference type="NCBI Taxonomy" id="189291"/>
    <lineage>
        <taxon>Eukaryota</taxon>
        <taxon>Metazoa</taxon>
        <taxon>Ecdysozoa</taxon>
        <taxon>Nematoda</taxon>
        <taxon>Chromadorea</taxon>
        <taxon>Rhabditida</taxon>
        <taxon>Tylenchina</taxon>
        <taxon>Tylenchomorpha</taxon>
        <taxon>Tylenchoidea</taxon>
        <taxon>Meloidogynidae</taxon>
        <taxon>Meloidogyninae</taxon>
        <taxon>Meloidogyne</taxon>
    </lineage>
</organism>
<name>A0A8S9ZPA1_9BILA</name>
<gene>
    <name evidence="6" type="ORF">Mgra_00005542</name>
</gene>
<dbReference type="AlphaFoldDB" id="A0A8S9ZPA1"/>
<accession>A0A8S9ZPA1</accession>
<dbReference type="EMBL" id="JABEBT010000047">
    <property type="protein sequence ID" value="KAF7635101.1"/>
    <property type="molecule type" value="Genomic_DNA"/>
</dbReference>
<dbReference type="OrthoDB" id="2151618at2759"/>
<sequence length="118" mass="13735">MSESKTPKMSEEMQTEVTKRGELKHVETLEKNVLPTKQDLEDERKHQAFKNDVVKDIDGFDKNLNLRHVKATERDVLPSSYDISIEKTPQLITEFDKKGLRHVEPNVKNSVEVFDEKQ</sequence>
<keyword evidence="4" id="KW-0206">Cytoskeleton</keyword>
<dbReference type="InterPro" id="IPR038386">
    <property type="entry name" value="Beta-thymosin_sf"/>
</dbReference>
<comment type="similarity">
    <text evidence="2">Belongs to the thymosin beta family.</text>
</comment>
<evidence type="ECO:0000256" key="2">
    <source>
        <dbReference type="ARBA" id="ARBA00009511"/>
    </source>
</evidence>
<evidence type="ECO:0000256" key="4">
    <source>
        <dbReference type="ARBA" id="ARBA00023212"/>
    </source>
</evidence>
<keyword evidence="3" id="KW-0963">Cytoplasm</keyword>
<evidence type="ECO:0000256" key="5">
    <source>
        <dbReference type="SAM" id="MobiDB-lite"/>
    </source>
</evidence>
<dbReference type="InterPro" id="IPR001152">
    <property type="entry name" value="Beta-thymosin"/>
</dbReference>
<keyword evidence="7" id="KW-1185">Reference proteome</keyword>
<proteinExistence type="inferred from homology"/>
<evidence type="ECO:0000256" key="1">
    <source>
        <dbReference type="ARBA" id="ARBA00004245"/>
    </source>
</evidence>
<protein>
    <recommendedName>
        <fullName evidence="8">Thymosin beta</fullName>
    </recommendedName>
</protein>
<dbReference type="Pfam" id="PF01290">
    <property type="entry name" value="Thymosin"/>
    <property type="match status" value="1"/>
</dbReference>
<evidence type="ECO:0000256" key="3">
    <source>
        <dbReference type="ARBA" id="ARBA00022490"/>
    </source>
</evidence>
<dbReference type="GO" id="GO:0007015">
    <property type="term" value="P:actin filament organization"/>
    <property type="evidence" value="ECO:0007669"/>
    <property type="project" value="InterPro"/>
</dbReference>
<evidence type="ECO:0008006" key="8">
    <source>
        <dbReference type="Google" id="ProtNLM"/>
    </source>
</evidence>
<comment type="caution">
    <text evidence="6">The sequence shown here is derived from an EMBL/GenBank/DDBJ whole genome shotgun (WGS) entry which is preliminary data.</text>
</comment>
<evidence type="ECO:0000313" key="7">
    <source>
        <dbReference type="Proteomes" id="UP000605970"/>
    </source>
</evidence>
<feature type="compositionally biased region" description="Basic and acidic residues" evidence="5">
    <location>
        <begin position="1"/>
        <end position="30"/>
    </location>
</feature>
<reference evidence="6" key="1">
    <citation type="journal article" date="2020" name="Ecol. Evol.">
        <title>Genome structure and content of the rice root-knot nematode (Meloidogyne graminicola).</title>
        <authorList>
            <person name="Phan N.T."/>
            <person name="Danchin E.G.J."/>
            <person name="Klopp C."/>
            <person name="Perfus-Barbeoch L."/>
            <person name="Kozlowski D.K."/>
            <person name="Koutsovoulos G.D."/>
            <person name="Lopez-Roques C."/>
            <person name="Bouchez O."/>
            <person name="Zahm M."/>
            <person name="Besnard G."/>
            <person name="Bellafiore S."/>
        </authorList>
    </citation>
    <scope>NUCLEOTIDE SEQUENCE</scope>
    <source>
        <strain evidence="6">VN-18</strain>
    </source>
</reference>